<dbReference type="GO" id="GO:0005524">
    <property type="term" value="F:ATP binding"/>
    <property type="evidence" value="ECO:0007669"/>
    <property type="project" value="InterPro"/>
</dbReference>
<evidence type="ECO:0000313" key="3">
    <source>
        <dbReference type="EMBL" id="CBH40656.1"/>
    </source>
</evidence>
<dbReference type="eggNOG" id="COG0847">
    <property type="taxonomic scope" value="Bacteria"/>
</dbReference>
<dbReference type="Gene3D" id="3.90.320.10">
    <property type="match status" value="1"/>
</dbReference>
<sequence>MSSDNFILSYSNLTSEQQKMIDLVKENKNVLVDACIGSGKTTAIQVLCNELPSTKKILYLTYNKLLKLDAKHKIKNKNVERTNYHGFAYRILKQKNIATSSSGAIKDYLETDIVPGFYDILVLDEYQDINTEISNLLIRIKNYNPNIQIVAVGDMDQKIYDATTLKADEFISSFMVNYEKISFTQSFRMPKEHGKMLGRVWNKDIIGVNENCEIEYKNKDEIVQFLSTQNPKDILCLGSRIGIITEVLNTLENNYPEKFNKKTVYASIRDEERIVEPKNDSAIFTTFDSSKGLERPICVIFDWSYEYYEWRLSRYNVNPTIIKNIFAVAASRGKRKIIFYNEYDNPLNEQMLKNCALIKERPVHFYSISDMFDHKFNEHLADIYSCLDVEIIDIKDNSTIDISPNDDLIDLSPCIGIYQEASYFSSYNIKEAIEFRLKSKDKQWNEKYKDFVARRDSVNDLILFLTAMETNQMRYIEQAIVDFVTEEEKELIHSRISTLLNRDEWVQVGCNFTFTNDLNNYSMNISGLADVVKDDIVYELKFVNELSQNNFLQTAMYMFGLNLDKGILWNVKNNKAYNIKIKDKNDFANKVAIAISKGNFKIDNKRINYEASWTKKYNEEAEYDYFMAECNNVAVIDVETNFFNEVVSIGVVIADKNNFKLVDQNYWLIGEREQSPSMYKNAYHIPELEKYGIKDYVVNTYDDAIEKLIQFLDYYNITDWFSYTKFDHRHLPELHDLYNWFDISIPAKNVKTNDFIPKDSLTFKNGALKSNWKVESIYRLLSGNSRYSESHNALLDAIDELKIMQMLELTYEGFVTNTRIKRVNKNDESVARETNVLVESNYSPTINTPETICHLNSSINESNIGYNLQEIAKKPREVDANLYTNQDWNNKNLMITDNTKRSNYKNKLTLQAQSSTKKVVKKSLKNKRRKNSKVILTIYLVTVAVYLLVGLIIAFILR</sequence>
<accession>D3VQR1</accession>
<dbReference type="InterPro" id="IPR000212">
    <property type="entry name" value="DNA_helicase_UvrD/REP"/>
</dbReference>
<dbReference type="GO" id="GO:0043138">
    <property type="term" value="F:3'-5' DNA helicase activity"/>
    <property type="evidence" value="ECO:0007669"/>
    <property type="project" value="TreeGrafter"/>
</dbReference>
<keyword evidence="1" id="KW-0812">Transmembrane</keyword>
<dbReference type="SUPFAM" id="SSF53098">
    <property type="entry name" value="Ribonuclease H-like"/>
    <property type="match status" value="1"/>
</dbReference>
<dbReference type="SUPFAM" id="SSF52540">
    <property type="entry name" value="P-loop containing nucleoside triphosphate hydrolases"/>
    <property type="match status" value="1"/>
</dbReference>
<proteinExistence type="predicted"/>
<dbReference type="PANTHER" id="PTHR11070:SF2">
    <property type="entry name" value="ATP-DEPENDENT DNA HELICASE SRS2"/>
    <property type="match status" value="1"/>
</dbReference>
<evidence type="ECO:0000313" key="4">
    <source>
        <dbReference type="Proteomes" id="UP000006902"/>
    </source>
</evidence>
<evidence type="ECO:0000259" key="2">
    <source>
        <dbReference type="SMART" id="SM00487"/>
    </source>
</evidence>
<protein>
    <recommendedName>
        <fullName evidence="2">Helicase ATP-binding domain-containing protein</fullName>
    </recommendedName>
</protein>
<dbReference type="RefSeq" id="WP_013022060.1">
    <property type="nucleotide sequence ID" value="NC_013948.1"/>
</dbReference>
<dbReference type="InterPro" id="IPR027417">
    <property type="entry name" value="P-loop_NTPase"/>
</dbReference>
<dbReference type="Proteomes" id="UP000006902">
    <property type="component" value="Chromosome"/>
</dbReference>
<keyword evidence="1" id="KW-0472">Membrane</keyword>
<feature type="transmembrane region" description="Helical" evidence="1">
    <location>
        <begin position="934"/>
        <end position="957"/>
    </location>
</feature>
<dbReference type="InterPro" id="IPR012337">
    <property type="entry name" value="RNaseH-like_sf"/>
</dbReference>
<dbReference type="InterPro" id="IPR011604">
    <property type="entry name" value="PDDEXK-like_dom_sf"/>
</dbReference>
<dbReference type="SMART" id="SM00487">
    <property type="entry name" value="DEXDc"/>
    <property type="match status" value="1"/>
</dbReference>
<reference evidence="4" key="1">
    <citation type="journal article" date="2010" name="BMC Genomics">
        <title>Comparative genomic and proteomic analyses of two Mycoplasma agalactiae strains: clues to the macro- and micro-events that are shaping mycoplasma diversity.</title>
        <authorList>
            <person name="Nouvel L.X."/>
            <person name="Sirand-Pugnet P."/>
            <person name="Marenda M.S."/>
            <person name="Sagne E."/>
            <person name="Barbe V."/>
            <person name="Mangenot S."/>
            <person name="Schenowitz C."/>
            <person name="Jacob D."/>
            <person name="Barre A."/>
            <person name="Claverol S."/>
            <person name="Blanchard A."/>
            <person name="Citti C."/>
        </authorList>
    </citation>
    <scope>NUCLEOTIDE SEQUENCE [LARGE SCALE GENOMIC DNA]</scope>
    <source>
        <strain evidence="4">5632</strain>
    </source>
</reference>
<keyword evidence="1" id="KW-1133">Transmembrane helix</keyword>
<dbReference type="eggNOG" id="COG0507">
    <property type="taxonomic scope" value="Bacteria"/>
</dbReference>
<dbReference type="InterPro" id="IPR014001">
    <property type="entry name" value="Helicase_ATP-bd"/>
</dbReference>
<dbReference type="AlphaFoldDB" id="D3VQR1"/>
<dbReference type="Gene3D" id="3.40.50.300">
    <property type="entry name" value="P-loop containing nucleotide triphosphate hydrolases"/>
    <property type="match status" value="1"/>
</dbReference>
<organism evidence="3 4">
    <name type="scientific">Mycoplasmopsis agalactiae</name>
    <name type="common">Mycoplasma agalactiae</name>
    <dbReference type="NCBI Taxonomy" id="2110"/>
    <lineage>
        <taxon>Bacteria</taxon>
        <taxon>Bacillati</taxon>
        <taxon>Mycoplasmatota</taxon>
        <taxon>Mycoplasmoidales</taxon>
        <taxon>Metamycoplasmataceae</taxon>
        <taxon>Mycoplasmopsis</taxon>
    </lineage>
</organism>
<dbReference type="Pfam" id="PF13245">
    <property type="entry name" value="AAA_19"/>
    <property type="match status" value="1"/>
</dbReference>
<evidence type="ECO:0000256" key="1">
    <source>
        <dbReference type="SAM" id="Phobius"/>
    </source>
</evidence>
<dbReference type="KEGG" id="mal:MAGa4440"/>
<feature type="domain" description="Helicase ATP-binding" evidence="2">
    <location>
        <begin position="9"/>
        <end position="183"/>
    </location>
</feature>
<dbReference type="EMBL" id="FP671138">
    <property type="protein sequence ID" value="CBH40656.1"/>
    <property type="molecule type" value="Genomic_DNA"/>
</dbReference>
<dbReference type="GO" id="GO:0000725">
    <property type="term" value="P:recombinational repair"/>
    <property type="evidence" value="ECO:0007669"/>
    <property type="project" value="TreeGrafter"/>
</dbReference>
<gene>
    <name evidence="3" type="ordered locus">MAGa4440</name>
</gene>
<dbReference type="GO" id="GO:0003677">
    <property type="term" value="F:DNA binding"/>
    <property type="evidence" value="ECO:0007669"/>
    <property type="project" value="InterPro"/>
</dbReference>
<dbReference type="PANTHER" id="PTHR11070">
    <property type="entry name" value="UVRD / RECB / PCRA DNA HELICASE FAMILY MEMBER"/>
    <property type="match status" value="1"/>
</dbReference>
<dbReference type="OrthoDB" id="393237at2"/>
<name>D3VQR1_MYCAA</name>